<reference evidence="1 2" key="1">
    <citation type="journal article" date="2019" name="Commun. Biol.">
        <title>The bagworm genome reveals a unique fibroin gene that provides high tensile strength.</title>
        <authorList>
            <person name="Kono N."/>
            <person name="Nakamura H."/>
            <person name="Ohtoshi R."/>
            <person name="Tomita M."/>
            <person name="Numata K."/>
            <person name="Arakawa K."/>
        </authorList>
    </citation>
    <scope>NUCLEOTIDE SEQUENCE [LARGE SCALE GENOMIC DNA]</scope>
</reference>
<gene>
    <name evidence="1" type="ORF">EVAR_51346_1</name>
</gene>
<sequence length="111" mass="12023">MRRAGPESRELVVEWPAVRGAACELKRATPRPGTPLRAASCSAYENGDTIPADKRMDSINSGRSVLELSEYAKLGQVGPRRPGPPRAARPAAYRCCLAVSAANPRDCRYLI</sequence>
<accession>A0A4C1XZW4</accession>
<proteinExistence type="predicted"/>
<organism evidence="1 2">
    <name type="scientific">Eumeta variegata</name>
    <name type="common">Bagworm moth</name>
    <name type="synonym">Eumeta japonica</name>
    <dbReference type="NCBI Taxonomy" id="151549"/>
    <lineage>
        <taxon>Eukaryota</taxon>
        <taxon>Metazoa</taxon>
        <taxon>Ecdysozoa</taxon>
        <taxon>Arthropoda</taxon>
        <taxon>Hexapoda</taxon>
        <taxon>Insecta</taxon>
        <taxon>Pterygota</taxon>
        <taxon>Neoptera</taxon>
        <taxon>Endopterygota</taxon>
        <taxon>Lepidoptera</taxon>
        <taxon>Glossata</taxon>
        <taxon>Ditrysia</taxon>
        <taxon>Tineoidea</taxon>
        <taxon>Psychidae</taxon>
        <taxon>Oiketicinae</taxon>
        <taxon>Eumeta</taxon>
    </lineage>
</organism>
<keyword evidence="2" id="KW-1185">Reference proteome</keyword>
<name>A0A4C1XZW4_EUMVA</name>
<evidence type="ECO:0000313" key="2">
    <source>
        <dbReference type="Proteomes" id="UP000299102"/>
    </source>
</evidence>
<dbReference type="Proteomes" id="UP000299102">
    <property type="component" value="Unassembled WGS sequence"/>
</dbReference>
<dbReference type="EMBL" id="BGZK01001001">
    <property type="protein sequence ID" value="GBP68112.1"/>
    <property type="molecule type" value="Genomic_DNA"/>
</dbReference>
<protein>
    <submittedName>
        <fullName evidence="1">Uncharacterized protein</fullName>
    </submittedName>
</protein>
<evidence type="ECO:0000313" key="1">
    <source>
        <dbReference type="EMBL" id="GBP68112.1"/>
    </source>
</evidence>
<dbReference type="AlphaFoldDB" id="A0A4C1XZW4"/>
<comment type="caution">
    <text evidence="1">The sequence shown here is derived from an EMBL/GenBank/DDBJ whole genome shotgun (WGS) entry which is preliminary data.</text>
</comment>